<dbReference type="InterPro" id="IPR015421">
    <property type="entry name" value="PyrdxlP-dep_Trfase_major"/>
</dbReference>
<gene>
    <name evidence="3" type="ORF">S01H1_62572</name>
</gene>
<proteinExistence type="predicted"/>
<feature type="domain" description="Glycine cleavage system P-protein N-terminal" evidence="2">
    <location>
        <begin position="2"/>
        <end position="158"/>
    </location>
</feature>
<dbReference type="InterPro" id="IPR015422">
    <property type="entry name" value="PyrdxlP-dep_Trfase_small"/>
</dbReference>
<evidence type="ECO:0000256" key="1">
    <source>
        <dbReference type="ARBA" id="ARBA00023002"/>
    </source>
</evidence>
<reference evidence="3" key="1">
    <citation type="journal article" date="2014" name="Front. Microbiol.">
        <title>High frequency of phylogenetically diverse reductive dehalogenase-homologous genes in deep subseafloor sedimentary metagenomes.</title>
        <authorList>
            <person name="Kawai M."/>
            <person name="Futagami T."/>
            <person name="Toyoda A."/>
            <person name="Takaki Y."/>
            <person name="Nishi S."/>
            <person name="Hori S."/>
            <person name="Arai W."/>
            <person name="Tsubouchi T."/>
            <person name="Morono Y."/>
            <person name="Uchiyama I."/>
            <person name="Ito T."/>
            <person name="Fujiyama A."/>
            <person name="Inagaki F."/>
            <person name="Takami H."/>
        </authorList>
    </citation>
    <scope>NUCLEOTIDE SEQUENCE</scope>
    <source>
        <strain evidence="3">Expedition CK06-06</strain>
    </source>
</reference>
<keyword evidence="1" id="KW-0560">Oxidoreductase</keyword>
<organism evidence="3">
    <name type="scientific">marine sediment metagenome</name>
    <dbReference type="NCBI Taxonomy" id="412755"/>
    <lineage>
        <taxon>unclassified sequences</taxon>
        <taxon>metagenomes</taxon>
        <taxon>ecological metagenomes</taxon>
    </lineage>
</organism>
<dbReference type="Gene3D" id="3.90.1150.10">
    <property type="entry name" value="Aspartate Aminotransferase, domain 1"/>
    <property type="match status" value="1"/>
</dbReference>
<dbReference type="AlphaFoldDB" id="X0XYG3"/>
<protein>
    <recommendedName>
        <fullName evidence="2">Glycine cleavage system P-protein N-terminal domain-containing protein</fullName>
    </recommendedName>
</protein>
<accession>X0XYG3</accession>
<name>X0XYG3_9ZZZZ</name>
<dbReference type="SUPFAM" id="SSF53383">
    <property type="entry name" value="PLP-dependent transferases"/>
    <property type="match status" value="1"/>
</dbReference>
<feature type="non-terminal residue" evidence="3">
    <location>
        <position position="159"/>
    </location>
</feature>
<dbReference type="Pfam" id="PF02347">
    <property type="entry name" value="GDC-P"/>
    <property type="match status" value="1"/>
</dbReference>
<dbReference type="InterPro" id="IPR049315">
    <property type="entry name" value="GDC-P_N"/>
</dbReference>
<sequence length="159" mass="17718">MEEMGIKSIDDLYVDIPAGLRFEKELDVPGPFTEAEVKKHVSGLLESNWSLAAPPFLGGGVWPHYVPAVVDEIVHRAEFLTSYTPYQPEISQGILQAIFEYQSLICELVGMDVANASMYDWATALGEASRMACRLTRRSRVLVPSIISPRRLSVLKSYT</sequence>
<dbReference type="EMBL" id="BARS01041111">
    <property type="protein sequence ID" value="GAG41618.1"/>
    <property type="molecule type" value="Genomic_DNA"/>
</dbReference>
<dbReference type="GO" id="GO:0004375">
    <property type="term" value="F:glycine dehydrogenase (decarboxylating) activity"/>
    <property type="evidence" value="ECO:0007669"/>
    <property type="project" value="InterPro"/>
</dbReference>
<dbReference type="PANTHER" id="PTHR42806:SF1">
    <property type="entry name" value="GLYCINE DEHYDROGENASE (DECARBOXYLATING)"/>
    <property type="match status" value="1"/>
</dbReference>
<comment type="caution">
    <text evidence="3">The sequence shown here is derived from an EMBL/GenBank/DDBJ whole genome shotgun (WGS) entry which is preliminary data.</text>
</comment>
<dbReference type="InterPro" id="IPR015424">
    <property type="entry name" value="PyrdxlP-dep_Trfase"/>
</dbReference>
<evidence type="ECO:0000313" key="3">
    <source>
        <dbReference type="EMBL" id="GAG41618.1"/>
    </source>
</evidence>
<dbReference type="PANTHER" id="PTHR42806">
    <property type="entry name" value="GLYCINE CLEAVAGE SYSTEM P-PROTEIN"/>
    <property type="match status" value="1"/>
</dbReference>
<evidence type="ECO:0000259" key="2">
    <source>
        <dbReference type="Pfam" id="PF02347"/>
    </source>
</evidence>
<dbReference type="GO" id="GO:0009116">
    <property type="term" value="P:nucleoside metabolic process"/>
    <property type="evidence" value="ECO:0007669"/>
    <property type="project" value="InterPro"/>
</dbReference>
<dbReference type="Gene3D" id="3.40.640.10">
    <property type="entry name" value="Type I PLP-dependent aspartate aminotransferase-like (Major domain)"/>
    <property type="match status" value="1"/>
</dbReference>
<dbReference type="InterPro" id="IPR023010">
    <property type="entry name" value="GcvPA"/>
</dbReference>